<evidence type="ECO:0000256" key="3">
    <source>
        <dbReference type="ARBA" id="ARBA00022750"/>
    </source>
</evidence>
<dbReference type="PROSITE" id="PS00141">
    <property type="entry name" value="ASP_PROTEASE"/>
    <property type="match status" value="2"/>
</dbReference>
<dbReference type="OrthoDB" id="15189at2759"/>
<evidence type="ECO:0000256" key="2">
    <source>
        <dbReference type="ARBA" id="ARBA00022670"/>
    </source>
</evidence>
<keyword evidence="8" id="KW-0732">Signal</keyword>
<feature type="active site" evidence="5">
    <location>
        <position position="299"/>
    </location>
</feature>
<feature type="chain" id="PRO_5020480416" description="Peptidase A1 domain-containing protein" evidence="8">
    <location>
        <begin position="19"/>
        <end position="412"/>
    </location>
</feature>
<evidence type="ECO:0000259" key="9">
    <source>
        <dbReference type="PROSITE" id="PS51767"/>
    </source>
</evidence>
<keyword evidence="6" id="KW-1015">Disulfide bond</keyword>
<evidence type="ECO:0000256" key="1">
    <source>
        <dbReference type="ARBA" id="ARBA00007447"/>
    </source>
</evidence>
<evidence type="ECO:0000256" key="6">
    <source>
        <dbReference type="PIRSR" id="PIRSR601461-2"/>
    </source>
</evidence>
<keyword evidence="2 7" id="KW-0645">Protease</keyword>
<evidence type="ECO:0000256" key="8">
    <source>
        <dbReference type="SAM" id="SignalP"/>
    </source>
</evidence>
<dbReference type="GO" id="GO:0006508">
    <property type="term" value="P:proteolysis"/>
    <property type="evidence" value="ECO:0007669"/>
    <property type="project" value="UniProtKB-KW"/>
</dbReference>
<keyword evidence="4 7" id="KW-0378">Hydrolase</keyword>
<dbReference type="InterPro" id="IPR034164">
    <property type="entry name" value="Pepsin-like_dom"/>
</dbReference>
<evidence type="ECO:0000256" key="5">
    <source>
        <dbReference type="PIRSR" id="PIRSR601461-1"/>
    </source>
</evidence>
<dbReference type="InterPro" id="IPR021109">
    <property type="entry name" value="Peptidase_aspartic_dom_sf"/>
</dbReference>
<accession>A0A4S4MTE3</accession>
<comment type="caution">
    <text evidence="10">The sequence shown here is derived from an EMBL/GenBank/DDBJ whole genome shotgun (WGS) entry which is preliminary data.</text>
</comment>
<dbReference type="EMBL" id="SGPM01000161">
    <property type="protein sequence ID" value="THH28727.1"/>
    <property type="molecule type" value="Genomic_DNA"/>
</dbReference>
<dbReference type="Proteomes" id="UP000308730">
    <property type="component" value="Unassembled WGS sequence"/>
</dbReference>
<dbReference type="Pfam" id="PF00026">
    <property type="entry name" value="Asp"/>
    <property type="match status" value="1"/>
</dbReference>
<dbReference type="SUPFAM" id="SSF50630">
    <property type="entry name" value="Acid proteases"/>
    <property type="match status" value="1"/>
</dbReference>
<dbReference type="Gene3D" id="2.40.70.10">
    <property type="entry name" value="Acid Proteases"/>
    <property type="match status" value="2"/>
</dbReference>
<sequence>MKLTTTFIVSSLLVTASAVPVTQKSGGYKVTLSKRASFSTSESVDVDGDALRDHLRRTTAKYERGFAAYHNNTGKAHPLAGKGLAKRHMSSDPLTNEGNAMWYGAITVGTPPQSFTMDFDTGSSDLVLPSPACTESCQGHHAYQPTESSTALSLLKPFSSAFGDQSKVYGMQYQDTVGIGGMSATKQTVGAATQYSDGFSKARFAADGLLGMAFKSISELHADPVFHTLYNQNQTDSGTFAFKLAENASELTLGGVNEALYTGEFAWSNVTEEGYWQVAVEGMTINNKTMFHGHAAIIDSGTTLLIADSTTVAQFYATIPGSRPAPEVAGPGYYTFPCNAVPSVSMTFGGRAFEIPQKTFNLGPSFKGSQECVGSLVGSDDMSFWIVGDIFLRGVYTAFDIENKRVGFADLA</sequence>
<feature type="domain" description="Peptidase A1" evidence="9">
    <location>
        <begin position="102"/>
        <end position="409"/>
    </location>
</feature>
<dbReference type="PANTHER" id="PTHR47966">
    <property type="entry name" value="BETA-SITE APP-CLEAVING ENZYME, ISOFORM A-RELATED"/>
    <property type="match status" value="1"/>
</dbReference>
<evidence type="ECO:0000313" key="10">
    <source>
        <dbReference type="EMBL" id="THH28727.1"/>
    </source>
</evidence>
<dbReference type="PROSITE" id="PS51767">
    <property type="entry name" value="PEPTIDASE_A1"/>
    <property type="match status" value="1"/>
</dbReference>
<organism evidence="10 11">
    <name type="scientific">Antrodiella citrinella</name>
    <dbReference type="NCBI Taxonomy" id="2447956"/>
    <lineage>
        <taxon>Eukaryota</taxon>
        <taxon>Fungi</taxon>
        <taxon>Dikarya</taxon>
        <taxon>Basidiomycota</taxon>
        <taxon>Agaricomycotina</taxon>
        <taxon>Agaricomycetes</taxon>
        <taxon>Polyporales</taxon>
        <taxon>Steccherinaceae</taxon>
        <taxon>Antrodiella</taxon>
    </lineage>
</organism>
<evidence type="ECO:0000256" key="4">
    <source>
        <dbReference type="ARBA" id="ARBA00022801"/>
    </source>
</evidence>
<evidence type="ECO:0000313" key="11">
    <source>
        <dbReference type="Proteomes" id="UP000308730"/>
    </source>
</evidence>
<keyword evidence="11" id="KW-1185">Reference proteome</keyword>
<dbReference type="CDD" id="cd05471">
    <property type="entry name" value="pepsin_like"/>
    <property type="match status" value="1"/>
</dbReference>
<keyword evidence="3 7" id="KW-0064">Aspartyl protease</keyword>
<reference evidence="10 11" key="1">
    <citation type="submission" date="2019-02" db="EMBL/GenBank/DDBJ databases">
        <title>Genome sequencing of the rare red list fungi Antrodiella citrinella (Flaviporus citrinellus).</title>
        <authorList>
            <person name="Buettner E."/>
            <person name="Kellner H."/>
        </authorList>
    </citation>
    <scope>NUCLEOTIDE SEQUENCE [LARGE SCALE GENOMIC DNA]</scope>
    <source>
        <strain evidence="10 11">DSM 108506</strain>
    </source>
</reference>
<dbReference type="GO" id="GO:0004190">
    <property type="term" value="F:aspartic-type endopeptidase activity"/>
    <property type="evidence" value="ECO:0007669"/>
    <property type="project" value="UniProtKB-KW"/>
</dbReference>
<feature type="signal peptide" evidence="8">
    <location>
        <begin position="1"/>
        <end position="18"/>
    </location>
</feature>
<dbReference type="AlphaFoldDB" id="A0A4S4MTE3"/>
<dbReference type="FunFam" id="2.40.70.10:FF:000115">
    <property type="entry name" value="Lysosomal aspartic protease"/>
    <property type="match status" value="1"/>
</dbReference>
<evidence type="ECO:0000256" key="7">
    <source>
        <dbReference type="RuleBase" id="RU000454"/>
    </source>
</evidence>
<dbReference type="PRINTS" id="PR00792">
    <property type="entry name" value="PEPSIN"/>
</dbReference>
<proteinExistence type="inferred from homology"/>
<dbReference type="InterPro" id="IPR001969">
    <property type="entry name" value="Aspartic_peptidase_AS"/>
</dbReference>
<protein>
    <recommendedName>
        <fullName evidence="9">Peptidase A1 domain-containing protein</fullName>
    </recommendedName>
</protein>
<gene>
    <name evidence="10" type="ORF">EUX98_g5465</name>
</gene>
<dbReference type="InterPro" id="IPR033121">
    <property type="entry name" value="PEPTIDASE_A1"/>
</dbReference>
<feature type="active site" evidence="5">
    <location>
        <position position="120"/>
    </location>
</feature>
<feature type="disulfide bond" evidence="6">
    <location>
        <begin position="133"/>
        <end position="137"/>
    </location>
</feature>
<comment type="similarity">
    <text evidence="1 7">Belongs to the peptidase A1 family.</text>
</comment>
<name>A0A4S4MTE3_9APHY</name>
<dbReference type="PANTHER" id="PTHR47966:SF51">
    <property type="entry name" value="BETA-SITE APP-CLEAVING ENZYME, ISOFORM A-RELATED"/>
    <property type="match status" value="1"/>
</dbReference>
<dbReference type="InterPro" id="IPR001461">
    <property type="entry name" value="Aspartic_peptidase_A1"/>
</dbReference>